<evidence type="ECO:0000313" key="1">
    <source>
        <dbReference type="EMBL" id="TGZ80425.1"/>
    </source>
</evidence>
<sequence length="159" mass="17001">MKRLLNSVLFCRPQFSVVVYVGGILEHSSVVVVVVVTSLCCCPPPFPPIHPLPSQGCLLPALTRGRRQGGAFLVCLLVLPFFLLPRPIPIFSDPLPPPATRPHTHTPIPPSTPAAKLVNPLSKQTTLPIALSHSSSPVDNVNKAIPPNIARIPTGLRAL</sequence>
<gene>
    <name evidence="1" type="ORF">EX30DRAFT_59967</name>
</gene>
<reference evidence="1 2" key="1">
    <citation type="submission" date="2019-04" db="EMBL/GenBank/DDBJ databases">
        <title>Comparative genomics and transcriptomics to analyze fruiting body development in filamentous ascomycetes.</title>
        <authorList>
            <consortium name="DOE Joint Genome Institute"/>
            <person name="Lutkenhaus R."/>
            <person name="Traeger S."/>
            <person name="Breuer J."/>
            <person name="Kuo A."/>
            <person name="Lipzen A."/>
            <person name="Pangilinan J."/>
            <person name="Dilworth D."/>
            <person name="Sandor L."/>
            <person name="Poggeler S."/>
            <person name="Barry K."/>
            <person name="Grigoriev I.V."/>
            <person name="Nowrousian M."/>
        </authorList>
    </citation>
    <scope>NUCLEOTIDE SEQUENCE [LARGE SCALE GENOMIC DNA]</scope>
    <source>
        <strain evidence="1 2">CBS 389.68</strain>
    </source>
</reference>
<dbReference type="AlphaFoldDB" id="A0A4V3SIJ9"/>
<dbReference type="InParanoid" id="A0A4V3SIJ9"/>
<accession>A0A4V3SIJ9</accession>
<dbReference type="EMBL" id="ML220125">
    <property type="protein sequence ID" value="TGZ80425.1"/>
    <property type="molecule type" value="Genomic_DNA"/>
</dbReference>
<keyword evidence="2" id="KW-1185">Reference proteome</keyword>
<proteinExistence type="predicted"/>
<protein>
    <submittedName>
        <fullName evidence="1">Uncharacterized protein</fullName>
    </submittedName>
</protein>
<evidence type="ECO:0000313" key="2">
    <source>
        <dbReference type="Proteomes" id="UP000298138"/>
    </source>
</evidence>
<dbReference type="Proteomes" id="UP000298138">
    <property type="component" value="Unassembled WGS sequence"/>
</dbReference>
<name>A0A4V3SIJ9_9PEZI</name>
<organism evidence="1 2">
    <name type="scientific">Ascodesmis nigricans</name>
    <dbReference type="NCBI Taxonomy" id="341454"/>
    <lineage>
        <taxon>Eukaryota</taxon>
        <taxon>Fungi</taxon>
        <taxon>Dikarya</taxon>
        <taxon>Ascomycota</taxon>
        <taxon>Pezizomycotina</taxon>
        <taxon>Pezizomycetes</taxon>
        <taxon>Pezizales</taxon>
        <taxon>Ascodesmidaceae</taxon>
        <taxon>Ascodesmis</taxon>
    </lineage>
</organism>